<comment type="caution">
    <text evidence="8">The sequence shown here is derived from an EMBL/GenBank/DDBJ whole genome shotgun (WGS) entry which is preliminary data.</text>
</comment>
<keyword evidence="9" id="KW-1185">Reference proteome</keyword>
<dbReference type="PANTHER" id="PTHR47965">
    <property type="entry name" value="ASPARTYL PROTEASE-RELATED"/>
    <property type="match status" value="1"/>
</dbReference>
<evidence type="ECO:0000313" key="9">
    <source>
        <dbReference type="Proteomes" id="UP001210925"/>
    </source>
</evidence>
<dbReference type="PROSITE" id="PS51767">
    <property type="entry name" value="PEPTIDASE_A1"/>
    <property type="match status" value="1"/>
</dbReference>
<evidence type="ECO:0000256" key="3">
    <source>
        <dbReference type="ARBA" id="ARBA00022729"/>
    </source>
</evidence>
<evidence type="ECO:0000256" key="4">
    <source>
        <dbReference type="ARBA" id="ARBA00022750"/>
    </source>
</evidence>
<proteinExistence type="inferred from homology"/>
<keyword evidence="3" id="KW-0732">Signal</keyword>
<name>A0AAD5UIJ8_9FUNG</name>
<evidence type="ECO:0000256" key="2">
    <source>
        <dbReference type="ARBA" id="ARBA00022670"/>
    </source>
</evidence>
<dbReference type="InterPro" id="IPR033121">
    <property type="entry name" value="PEPTIDASE_A1"/>
</dbReference>
<dbReference type="InterPro" id="IPR021109">
    <property type="entry name" value="Peptidase_aspartic_dom_sf"/>
</dbReference>
<evidence type="ECO:0000256" key="6">
    <source>
        <dbReference type="ARBA" id="ARBA00023145"/>
    </source>
</evidence>
<accession>A0AAD5UIJ8</accession>
<keyword evidence="6" id="KW-0865">Zymogen</keyword>
<dbReference type="EMBL" id="JADGKB010000044">
    <property type="protein sequence ID" value="KAJ3256926.1"/>
    <property type="molecule type" value="Genomic_DNA"/>
</dbReference>
<evidence type="ECO:0000259" key="7">
    <source>
        <dbReference type="PROSITE" id="PS51767"/>
    </source>
</evidence>
<dbReference type="AlphaFoldDB" id="A0AAD5UIJ8"/>
<reference evidence="8" key="1">
    <citation type="submission" date="2020-05" db="EMBL/GenBank/DDBJ databases">
        <title>Phylogenomic resolution of chytrid fungi.</title>
        <authorList>
            <person name="Stajich J.E."/>
            <person name="Amses K."/>
            <person name="Simmons R."/>
            <person name="Seto K."/>
            <person name="Myers J."/>
            <person name="Bonds A."/>
            <person name="Quandt C.A."/>
            <person name="Barry K."/>
            <person name="Liu P."/>
            <person name="Grigoriev I."/>
            <person name="Longcore J.E."/>
            <person name="James T.Y."/>
        </authorList>
    </citation>
    <scope>NUCLEOTIDE SEQUENCE</scope>
    <source>
        <strain evidence="8">PLAUS21</strain>
    </source>
</reference>
<evidence type="ECO:0000256" key="5">
    <source>
        <dbReference type="ARBA" id="ARBA00022801"/>
    </source>
</evidence>
<dbReference type="SUPFAM" id="SSF50630">
    <property type="entry name" value="Acid proteases"/>
    <property type="match status" value="1"/>
</dbReference>
<dbReference type="GO" id="GO:0004190">
    <property type="term" value="F:aspartic-type endopeptidase activity"/>
    <property type="evidence" value="ECO:0007669"/>
    <property type="project" value="UniProtKB-KW"/>
</dbReference>
<comment type="similarity">
    <text evidence="1">Belongs to the peptidase A1 family.</text>
</comment>
<dbReference type="InterPro" id="IPR001461">
    <property type="entry name" value="Aspartic_peptidase_A1"/>
</dbReference>
<keyword evidence="5" id="KW-0378">Hydrolase</keyword>
<sequence length="404" mass="42830">MKFVLLIAAECLAGRTRIKLPVRNSIQLDKISRQYEALTGGFSNCFLVDLTYQNVNFSLTGPTISFTPSSGAKTLQATYGDSSYWIGYEARLSIQIPGTNVQSTAPIIAMVQQSTNPIFSDGVSSNGLMGIGFGSLASVTNAPLTVMEAFYTSGAVSKNQIAIHGCPYSNLNSAYIDFGNTRPYSSCSSISATFNFPYDSYYTVDVRGISIGKSPVTLPSTFQGKSSSYLGGTDWSIFDSCTSLISVPTVAFNALATAIADSNGLPSVIQSSQYLNDWLNGNINIRASSSDFNWGLLPTLNFTLSTGGSNPTLVNLILGPQQFIQADADGYYSLLVYNAGDQNSVTFGLPFFSAFHVVADLSLGQATISLGCSCSYSTDGYPQIVIGNSVATVPTGSAAWKSGK</sequence>
<dbReference type="Gene3D" id="2.40.70.10">
    <property type="entry name" value="Acid Proteases"/>
    <property type="match status" value="2"/>
</dbReference>
<keyword evidence="4" id="KW-0064">Aspartyl protease</keyword>
<evidence type="ECO:0000256" key="1">
    <source>
        <dbReference type="ARBA" id="ARBA00007447"/>
    </source>
</evidence>
<gene>
    <name evidence="8" type="ORF">HK103_005044</name>
</gene>
<organism evidence="8 9">
    <name type="scientific">Boothiomyces macroporosus</name>
    <dbReference type="NCBI Taxonomy" id="261099"/>
    <lineage>
        <taxon>Eukaryota</taxon>
        <taxon>Fungi</taxon>
        <taxon>Fungi incertae sedis</taxon>
        <taxon>Chytridiomycota</taxon>
        <taxon>Chytridiomycota incertae sedis</taxon>
        <taxon>Chytridiomycetes</taxon>
        <taxon>Rhizophydiales</taxon>
        <taxon>Terramycetaceae</taxon>
        <taxon>Boothiomyces</taxon>
    </lineage>
</organism>
<dbReference type="GO" id="GO:0006508">
    <property type="term" value="P:proteolysis"/>
    <property type="evidence" value="ECO:0007669"/>
    <property type="project" value="UniProtKB-KW"/>
</dbReference>
<dbReference type="Proteomes" id="UP001210925">
    <property type="component" value="Unassembled WGS sequence"/>
</dbReference>
<feature type="domain" description="Peptidase A1" evidence="7">
    <location>
        <begin position="1"/>
        <end position="371"/>
    </location>
</feature>
<dbReference type="PANTHER" id="PTHR47965:SF12">
    <property type="entry name" value="ASPARTIC PROTEINASE 3-RELATED"/>
    <property type="match status" value="1"/>
</dbReference>
<protein>
    <recommendedName>
        <fullName evidence="7">Peptidase A1 domain-containing protein</fullName>
    </recommendedName>
</protein>
<keyword evidence="2" id="KW-0645">Protease</keyword>
<evidence type="ECO:0000313" key="8">
    <source>
        <dbReference type="EMBL" id="KAJ3256926.1"/>
    </source>
</evidence>